<dbReference type="Proteomes" id="UP000053317">
    <property type="component" value="Unassembled WGS sequence"/>
</dbReference>
<dbReference type="GO" id="GO:0003723">
    <property type="term" value="F:RNA binding"/>
    <property type="evidence" value="ECO:0007669"/>
    <property type="project" value="TreeGrafter"/>
</dbReference>
<dbReference type="OrthoDB" id="444809at2759"/>
<evidence type="ECO:0000313" key="7">
    <source>
        <dbReference type="EMBL" id="KKY15525.1"/>
    </source>
</evidence>
<feature type="compositionally biased region" description="Low complexity" evidence="4">
    <location>
        <begin position="424"/>
        <end position="437"/>
    </location>
</feature>
<dbReference type="EMBL" id="LCWF01000185">
    <property type="protein sequence ID" value="KKY15525.1"/>
    <property type="molecule type" value="Genomic_DNA"/>
</dbReference>
<feature type="region of interest" description="Disordered" evidence="4">
    <location>
        <begin position="30"/>
        <end position="294"/>
    </location>
</feature>
<reference evidence="7 8" key="1">
    <citation type="submission" date="2015-05" db="EMBL/GenBank/DDBJ databases">
        <title>Distinctive expansion of gene families associated with plant cell wall degradation and secondary metabolism in the genomes of grapevine trunk pathogens.</title>
        <authorList>
            <person name="Lawrence D.P."/>
            <person name="Travadon R."/>
            <person name="Rolshausen P.E."/>
            <person name="Baumgartner K."/>
        </authorList>
    </citation>
    <scope>NUCLEOTIDE SEQUENCE [LARGE SCALE GENOMIC DNA]</scope>
    <source>
        <strain evidence="7">UCRPC4</strain>
    </source>
</reference>
<proteinExistence type="inferred from homology"/>
<feature type="compositionally biased region" description="Low complexity" evidence="4">
    <location>
        <begin position="246"/>
        <end position="264"/>
    </location>
</feature>
<feature type="region of interest" description="Disordered" evidence="4">
    <location>
        <begin position="307"/>
        <end position="385"/>
    </location>
</feature>
<gene>
    <name evidence="7" type="ORF">UCRPC4_g06328</name>
</gene>
<comment type="similarity">
    <text evidence="2">Belongs to the SURF6 family.</text>
</comment>
<dbReference type="AlphaFoldDB" id="A0A0G2GES1"/>
<reference evidence="7 8" key="2">
    <citation type="submission" date="2015-05" db="EMBL/GenBank/DDBJ databases">
        <authorList>
            <person name="Morales-Cruz A."/>
            <person name="Amrine K.C."/>
            <person name="Cantu D."/>
        </authorList>
    </citation>
    <scope>NUCLEOTIDE SEQUENCE [LARGE SCALE GENOMIC DNA]</scope>
    <source>
        <strain evidence="7">UCRPC4</strain>
    </source>
</reference>
<dbReference type="PANTHER" id="PTHR14369">
    <property type="entry name" value="SURFEIT LOCUS PROTEIN 6"/>
    <property type="match status" value="1"/>
</dbReference>
<evidence type="ECO:0000259" key="5">
    <source>
        <dbReference type="Pfam" id="PF04935"/>
    </source>
</evidence>
<dbReference type="InterPro" id="IPR007019">
    <property type="entry name" value="SURF6"/>
</dbReference>
<evidence type="ECO:0000256" key="1">
    <source>
        <dbReference type="ARBA" id="ARBA00004123"/>
    </source>
</evidence>
<name>A0A0G2GES1_PHACM</name>
<evidence type="ECO:0000256" key="3">
    <source>
        <dbReference type="ARBA" id="ARBA00023242"/>
    </source>
</evidence>
<feature type="compositionally biased region" description="Basic and acidic residues" evidence="4">
    <location>
        <begin position="43"/>
        <end position="71"/>
    </location>
</feature>
<feature type="domain" description="Ribosomal RNA-processing protein 14 N-terminal" evidence="6">
    <location>
        <begin position="8"/>
        <end position="58"/>
    </location>
</feature>
<dbReference type="InterPro" id="IPR029188">
    <property type="entry name" value="Rrp14_N"/>
</dbReference>
<evidence type="ECO:0000313" key="8">
    <source>
        <dbReference type="Proteomes" id="UP000053317"/>
    </source>
</evidence>
<feature type="compositionally biased region" description="Basic and acidic residues" evidence="4">
    <location>
        <begin position="349"/>
        <end position="363"/>
    </location>
</feature>
<evidence type="ECO:0000259" key="6">
    <source>
        <dbReference type="Pfam" id="PF15459"/>
    </source>
</evidence>
<feature type="region of interest" description="Disordered" evidence="4">
    <location>
        <begin position="405"/>
        <end position="547"/>
    </location>
</feature>
<dbReference type="GO" id="GO:0042274">
    <property type="term" value="P:ribosomal small subunit biogenesis"/>
    <property type="evidence" value="ECO:0007669"/>
    <property type="project" value="TreeGrafter"/>
</dbReference>
<dbReference type="PANTHER" id="PTHR14369:SF0">
    <property type="entry name" value="SURFEIT LOCUS PROTEIN 6"/>
    <property type="match status" value="1"/>
</dbReference>
<evidence type="ECO:0000256" key="4">
    <source>
        <dbReference type="SAM" id="MobiDB-lite"/>
    </source>
</evidence>
<dbReference type="GO" id="GO:0005730">
    <property type="term" value="C:nucleolus"/>
    <property type="evidence" value="ECO:0007669"/>
    <property type="project" value="TreeGrafter"/>
</dbReference>
<feature type="compositionally biased region" description="Basic residues" evidence="4">
    <location>
        <begin position="149"/>
        <end position="164"/>
    </location>
</feature>
<dbReference type="Pfam" id="PF15459">
    <property type="entry name" value="RRP14"/>
    <property type="match status" value="1"/>
</dbReference>
<dbReference type="InterPro" id="IPR029190">
    <property type="entry name" value="Rrp14/SURF6_C"/>
</dbReference>
<sequence length="547" mass="60495">MSGDLEERLKSHARAFDGLLSLIPAKLYYGEDNSDQWQRKKQTKEQKKAARLAKLDPDNVKTAKDVMDERAAAAAKKRKRNEDDTADPVDLSVEREMPKEGLKPNDEQKPKKQKTKQEGTQTNGNLIEPQGLSIEEKKKRKAEKAAAKRERKRAKAEKAKAKHERQKERKAEATSNEPTEGVLSEGEETDFDDGEADLVEAIEIEPSPKSQGKTGPKRKASPLPEDLTHESSKAPSTASPSPPAGPSDFDSPNIHSASSSISSIQVPQSTESKTKTLSSAGTSSNGLKSKASAEDIKERLQARIEALRAARKADGPNGQPARSRQELLEARRKKEEERRAHKKELRRKAKEEEAQKQDEEIARRFSPGGSGSLLASPRSPMSENMSFSFGRVAFGDGTQADATLSTLLDPVQKKKGSSDTRSQLNAAEQKAARLAALDPAKRAEIEQKDMWLNARKKAHGDKLKDDTSLLKKALKRQEKQKGKSEKEWKARTEEVEKGIQARQKKREDNLKKRKEERGAGGKKGKGVKRPGFEGSFKAKHGNSGSRK</sequence>
<comment type="caution">
    <text evidence="7">The sequence shown here is derived from an EMBL/GenBank/DDBJ whole genome shotgun (WGS) entry which is preliminary data.</text>
</comment>
<feature type="compositionally biased region" description="Basic residues" evidence="4">
    <location>
        <begin position="537"/>
        <end position="547"/>
    </location>
</feature>
<comment type="subcellular location">
    <subcellularLocation>
        <location evidence="1">Nucleus</location>
    </subcellularLocation>
</comment>
<dbReference type="Pfam" id="PF04935">
    <property type="entry name" value="SURF6"/>
    <property type="match status" value="1"/>
</dbReference>
<keyword evidence="3" id="KW-0539">Nucleus</keyword>
<feature type="compositionally biased region" description="Basic and acidic residues" evidence="4">
    <location>
        <begin position="323"/>
        <end position="339"/>
    </location>
</feature>
<feature type="compositionally biased region" description="Basic and acidic residues" evidence="4">
    <location>
        <begin position="439"/>
        <end position="449"/>
    </location>
</feature>
<protein>
    <submittedName>
        <fullName evidence="7">Putative 60s ribosome biogenesis protein</fullName>
    </submittedName>
</protein>
<dbReference type="GO" id="GO:0003677">
    <property type="term" value="F:DNA binding"/>
    <property type="evidence" value="ECO:0007669"/>
    <property type="project" value="TreeGrafter"/>
</dbReference>
<feature type="domain" description="Ribosomal RNA-processing protein 14/surfeit locus protein 6 C-terminal" evidence="5">
    <location>
        <begin position="325"/>
        <end position="523"/>
    </location>
</feature>
<feature type="compositionally biased region" description="Acidic residues" evidence="4">
    <location>
        <begin position="185"/>
        <end position="203"/>
    </location>
</feature>
<evidence type="ECO:0000256" key="2">
    <source>
        <dbReference type="ARBA" id="ARBA00005904"/>
    </source>
</evidence>
<organism evidence="7 8">
    <name type="scientific">Phaeomoniella chlamydospora</name>
    <name type="common">Phaeoacremonium chlamydosporum</name>
    <dbReference type="NCBI Taxonomy" id="158046"/>
    <lineage>
        <taxon>Eukaryota</taxon>
        <taxon>Fungi</taxon>
        <taxon>Dikarya</taxon>
        <taxon>Ascomycota</taxon>
        <taxon>Pezizomycotina</taxon>
        <taxon>Eurotiomycetes</taxon>
        <taxon>Chaetothyriomycetidae</taxon>
        <taxon>Phaeomoniellales</taxon>
        <taxon>Phaeomoniellaceae</taxon>
        <taxon>Phaeomoniella</taxon>
    </lineage>
</organism>
<keyword evidence="8" id="KW-1185">Reference proteome</keyword>
<feature type="compositionally biased region" description="Basic and acidic residues" evidence="4">
    <location>
        <begin position="92"/>
        <end position="110"/>
    </location>
</feature>
<feature type="compositionally biased region" description="Polar residues" evidence="4">
    <location>
        <begin position="265"/>
        <end position="287"/>
    </location>
</feature>
<feature type="compositionally biased region" description="Basic and acidic residues" evidence="4">
    <location>
        <begin position="460"/>
        <end position="519"/>
    </location>
</feature>
<dbReference type="GO" id="GO:0042273">
    <property type="term" value="P:ribosomal large subunit biogenesis"/>
    <property type="evidence" value="ECO:0007669"/>
    <property type="project" value="TreeGrafter"/>
</dbReference>
<accession>A0A0G2GES1</accession>